<name>A0A9P4K8N9_9PLEO</name>
<gene>
    <name evidence="8" type="ORF">CC78DRAFT_267444</name>
</gene>
<accession>A0A9P4K8N9</accession>
<comment type="similarity">
    <text evidence="2">Belongs to the mitochondrion-specific ribosomal protein mL50 family.</text>
</comment>
<evidence type="ECO:0000256" key="6">
    <source>
        <dbReference type="ARBA" id="ARBA00035183"/>
    </source>
</evidence>
<evidence type="ECO:0000313" key="8">
    <source>
        <dbReference type="EMBL" id="KAF2263810.1"/>
    </source>
</evidence>
<evidence type="ECO:0000256" key="2">
    <source>
        <dbReference type="ARBA" id="ARBA00008860"/>
    </source>
</evidence>
<proteinExistence type="inferred from homology"/>
<feature type="compositionally biased region" description="Basic and acidic residues" evidence="7">
    <location>
        <begin position="316"/>
        <end position="325"/>
    </location>
</feature>
<evidence type="ECO:0000256" key="3">
    <source>
        <dbReference type="ARBA" id="ARBA00022980"/>
    </source>
</evidence>
<dbReference type="AlphaFoldDB" id="A0A9P4K8N9"/>
<dbReference type="InterPro" id="IPR018305">
    <property type="entry name" value="Ribosomal_m50"/>
</dbReference>
<keyword evidence="9" id="KW-1185">Reference proteome</keyword>
<evidence type="ECO:0000256" key="1">
    <source>
        <dbReference type="ARBA" id="ARBA00004173"/>
    </source>
</evidence>
<feature type="region of interest" description="Disordered" evidence="7">
    <location>
        <begin position="279"/>
        <end position="325"/>
    </location>
</feature>
<reference evidence="9" key="1">
    <citation type="journal article" date="2020" name="Stud. Mycol.">
        <title>101 Dothideomycetes genomes: A test case for predicting lifestyles and emergence of pathogens.</title>
        <authorList>
            <person name="Haridas S."/>
            <person name="Albert R."/>
            <person name="Binder M."/>
            <person name="Bloem J."/>
            <person name="LaButti K."/>
            <person name="Salamov A."/>
            <person name="Andreopoulos B."/>
            <person name="Baker S."/>
            <person name="Barry K."/>
            <person name="Bills G."/>
            <person name="Bluhm B."/>
            <person name="Cannon C."/>
            <person name="Castanera R."/>
            <person name="Culley D."/>
            <person name="Daum C."/>
            <person name="Ezra D."/>
            <person name="Gonzalez J."/>
            <person name="Henrissat B."/>
            <person name="Kuo A."/>
            <person name="Liang C."/>
            <person name="Lipzen A."/>
            <person name="Lutzoni F."/>
            <person name="Magnuson J."/>
            <person name="Mondo S."/>
            <person name="Nolan M."/>
            <person name="Ohm R."/>
            <person name="Pangilinan J."/>
            <person name="Park H.-J."/>
            <person name="Ramirez L."/>
            <person name="Alfaro M."/>
            <person name="Sun H."/>
            <person name="Tritt A."/>
            <person name="Yoshinaga Y."/>
            <person name="Zwiers L.-H."/>
            <person name="Turgeon B."/>
            <person name="Goodwin S."/>
            <person name="Spatafora J."/>
            <person name="Crous P."/>
            <person name="Grigoriev I."/>
        </authorList>
    </citation>
    <scope>NUCLEOTIDE SEQUENCE [LARGE SCALE GENOMIC DNA]</scope>
    <source>
        <strain evidence="9">CBS 304.66</strain>
    </source>
</reference>
<comment type="subcellular location">
    <subcellularLocation>
        <location evidence="1">Mitochondrion</location>
    </subcellularLocation>
</comment>
<comment type="caution">
    <text evidence="8">The sequence shown here is derived from an EMBL/GenBank/DDBJ whole genome shotgun (WGS) entry which is preliminary data.</text>
</comment>
<evidence type="ECO:0000256" key="5">
    <source>
        <dbReference type="ARBA" id="ARBA00023274"/>
    </source>
</evidence>
<evidence type="ECO:0000313" key="9">
    <source>
        <dbReference type="Proteomes" id="UP000800093"/>
    </source>
</evidence>
<dbReference type="GO" id="GO:1990904">
    <property type="term" value="C:ribonucleoprotein complex"/>
    <property type="evidence" value="ECO:0007669"/>
    <property type="project" value="UniProtKB-KW"/>
</dbReference>
<sequence>MRRIPRLQRSIDTFASSSHLARNRINPSPCRAVLNRSTDLRTTSATFSTSTRYNGILDGQRDKKKHQAWVRKWQKRLLGEAEPIGSRVDPFDPSSPVRISPEELGREEEVLEESDVALSRVQEMDEALSGEDLRWVGGVENQQIWDEEDIEELFEKLSMKQFGGFSLFDHSPPITDPRKLRQEFLRAIVEVYTLKRAGKNMDLASYPNRGKFEEPPWIYDVEVTATRNGKVHIGYSDHQFRDLLAQIGSEPPVQEERLEEELEDPADGTLKEVIEEVKAQAEAPESEASSTKKPTPAKKLEQKPFDFMSNRPVPRAKPESPRPAEETIAETIVVESPKPGIEIRQPAQTFDLEAATKAAEDAVAAIRQAVHDTISENLSESQTKRLSSKDQQLQYEQISLANSNIKFALAKRLYVLTGIRISDPILHRAHTLGDLSNSLLDAAKPKPQKLYDEIMNQQRQPKSKARKPLHQLPNVKIAPERQTLANKEKELGRLKVIDYALKERGLEKKHTDLDFM</sequence>
<organism evidence="8 9">
    <name type="scientific">Lojkania enalia</name>
    <dbReference type="NCBI Taxonomy" id="147567"/>
    <lineage>
        <taxon>Eukaryota</taxon>
        <taxon>Fungi</taxon>
        <taxon>Dikarya</taxon>
        <taxon>Ascomycota</taxon>
        <taxon>Pezizomycotina</taxon>
        <taxon>Dothideomycetes</taxon>
        <taxon>Pleosporomycetidae</taxon>
        <taxon>Pleosporales</taxon>
        <taxon>Pleosporales incertae sedis</taxon>
        <taxon>Lojkania</taxon>
    </lineage>
</organism>
<dbReference type="EMBL" id="ML986622">
    <property type="protein sequence ID" value="KAF2263810.1"/>
    <property type="molecule type" value="Genomic_DNA"/>
</dbReference>
<evidence type="ECO:0000256" key="4">
    <source>
        <dbReference type="ARBA" id="ARBA00023128"/>
    </source>
</evidence>
<keyword evidence="3" id="KW-0689">Ribosomal protein</keyword>
<dbReference type="Pfam" id="PF10501">
    <property type="entry name" value="Ribosomal_L50"/>
    <property type="match status" value="1"/>
</dbReference>
<protein>
    <recommendedName>
        <fullName evidence="6">Large ribosomal subunit protein mL50</fullName>
    </recommendedName>
</protein>
<dbReference type="GO" id="GO:0005840">
    <property type="term" value="C:ribosome"/>
    <property type="evidence" value="ECO:0007669"/>
    <property type="project" value="UniProtKB-KW"/>
</dbReference>
<evidence type="ECO:0000256" key="7">
    <source>
        <dbReference type="SAM" id="MobiDB-lite"/>
    </source>
</evidence>
<dbReference type="GO" id="GO:0005739">
    <property type="term" value="C:mitochondrion"/>
    <property type="evidence" value="ECO:0007669"/>
    <property type="project" value="UniProtKB-SubCell"/>
</dbReference>
<keyword evidence="4" id="KW-0496">Mitochondrion</keyword>
<keyword evidence="5" id="KW-0687">Ribonucleoprotein</keyword>
<dbReference type="Proteomes" id="UP000800093">
    <property type="component" value="Unassembled WGS sequence"/>
</dbReference>
<dbReference type="OrthoDB" id="6220758at2759"/>